<protein>
    <recommendedName>
        <fullName evidence="2">Heterokaryon incompatibility domain-containing protein</fullName>
    </recommendedName>
</protein>
<dbReference type="Pfam" id="PF26639">
    <property type="entry name" value="Het-6_barrel"/>
    <property type="match status" value="1"/>
</dbReference>
<dbReference type="AlphaFoldDB" id="A0AAE0WPD0"/>
<dbReference type="PANTHER" id="PTHR24148">
    <property type="entry name" value="ANKYRIN REPEAT DOMAIN-CONTAINING PROTEIN 39 HOMOLOG-RELATED"/>
    <property type="match status" value="1"/>
</dbReference>
<evidence type="ECO:0000313" key="3">
    <source>
        <dbReference type="EMBL" id="KAK3675529.1"/>
    </source>
</evidence>
<evidence type="ECO:0000313" key="4">
    <source>
        <dbReference type="Proteomes" id="UP001274830"/>
    </source>
</evidence>
<reference evidence="3" key="1">
    <citation type="submission" date="2023-07" db="EMBL/GenBank/DDBJ databases">
        <title>Black Yeasts Isolated from many extreme environments.</title>
        <authorList>
            <person name="Coleine C."/>
            <person name="Stajich J.E."/>
            <person name="Selbmann L."/>
        </authorList>
    </citation>
    <scope>NUCLEOTIDE SEQUENCE</scope>
    <source>
        <strain evidence="3">CCFEE 5485</strain>
    </source>
</reference>
<dbReference type="Proteomes" id="UP001274830">
    <property type="component" value="Unassembled WGS sequence"/>
</dbReference>
<dbReference type="Pfam" id="PF06985">
    <property type="entry name" value="HET"/>
    <property type="match status" value="1"/>
</dbReference>
<evidence type="ECO:0000256" key="1">
    <source>
        <dbReference type="SAM" id="MobiDB-lite"/>
    </source>
</evidence>
<evidence type="ECO:0000259" key="2">
    <source>
        <dbReference type="Pfam" id="PF06985"/>
    </source>
</evidence>
<feature type="compositionally biased region" description="Polar residues" evidence="1">
    <location>
        <begin position="340"/>
        <end position="365"/>
    </location>
</feature>
<dbReference type="EMBL" id="JAUTXT010000014">
    <property type="protein sequence ID" value="KAK3675529.1"/>
    <property type="molecule type" value="Genomic_DNA"/>
</dbReference>
<organism evidence="3 4">
    <name type="scientific">Recurvomyces mirabilis</name>
    <dbReference type="NCBI Taxonomy" id="574656"/>
    <lineage>
        <taxon>Eukaryota</taxon>
        <taxon>Fungi</taxon>
        <taxon>Dikarya</taxon>
        <taxon>Ascomycota</taxon>
        <taxon>Pezizomycotina</taxon>
        <taxon>Dothideomycetes</taxon>
        <taxon>Dothideomycetidae</taxon>
        <taxon>Mycosphaerellales</taxon>
        <taxon>Teratosphaeriaceae</taxon>
        <taxon>Recurvomyces</taxon>
    </lineage>
</organism>
<feature type="region of interest" description="Disordered" evidence="1">
    <location>
        <begin position="222"/>
        <end position="259"/>
    </location>
</feature>
<keyword evidence="4" id="KW-1185">Reference proteome</keyword>
<gene>
    <name evidence="3" type="ORF">LTR78_004612</name>
</gene>
<name>A0AAE0WPD0_9PEZI</name>
<dbReference type="PANTHER" id="PTHR24148:SF73">
    <property type="entry name" value="HET DOMAIN PROTEIN (AFU_ORTHOLOGUE AFUA_8G01020)"/>
    <property type="match status" value="1"/>
</dbReference>
<feature type="compositionally biased region" description="Polar residues" evidence="1">
    <location>
        <begin position="377"/>
        <end position="415"/>
    </location>
</feature>
<proteinExistence type="predicted"/>
<comment type="caution">
    <text evidence="3">The sequence shown here is derived from an EMBL/GenBank/DDBJ whole genome shotgun (WGS) entry which is preliminary data.</text>
</comment>
<accession>A0AAE0WPD0</accession>
<sequence>MADMTQSSPASHETLHLHSGISSIRIDGQVHEEAEKFEILPTGRCIVYDDYKRKLLEHVFSEPEPKRRFPWTNNTDGLRSIAWTTDENIEWADGRKLLDRPVFSFRDSNSYRIYQTEVRQRKFVDQFGTREIVPKKDSNFQRSSDSYVKIWDDHTSRYISLPLGSGHEIVHREVACSLVGFTKWTDTSVELRFGGGHRKSSPASALSRAPTFENFKRGLKENLNKVRPPPRSGTLPSVPARRDSGSIPLSSHEHTGSMNEDEISAARLATEVIYLTISFSDSSSKHFIPLSSLSLLTALACVKFKTKVEEKPELHDPTERRHETLDTAPPHKARSAHSDFASSASTVSEPVSIRGSSTNPSSLVSSDEVGAGRFGTSPKSKFQDTAPSWDTSPLSAAKTISGSSGAHARNTSGNSAESYFHPAEPRPVFHHVPRRPLPVHGASSADQSNQYIDGDTAPERIIKRPSLPQNTSNTVVVTPAARCSTATDARALQKVLLTPGELQEQRDEFWNRHPTVVNTARARAIANQNFYLSELTSSDEIRLVNLSPGIDGMISITFHARTLSSVRNTYEALSYCWGSDENSEYIKVNSRFGYRVSRHLARALRRLRFEEKPRWLWIDAICINQASLHEMNHQVPLMGNIYAHARRTLIWISELEQTEAEASCLRSDVADGDDVHNATLCCRGAGSAREHFGDENKLRDALRRFSQELELTGSGSVWWKRLWCVQESRFHYSELAPSVYVAQHAISWDHFARVTSNIEGIREPLELFKQLRTGDDRSLHDLLANTGAFGCSDPRDRIFALLNMCGITAHMLKPDYGNSILEVLEDATMLLINNTGTIDVLLDRRLDRTHGTGYGPGVLPTWIPDFQRLQSRDLTRGKDEYCAGSVAGFGPDVRLRPALNDENATQTLPRILEMKATLFGKISRVTSLADETYESCPSGKLIYNGFMQPGTLVKKILEDLAFDFSREMRVDNLDRAPRIGRLMLEFLFEEQRNHLDEHDYMSGDVDGAAPAYNTTNLWKAYAGQEKDDVNYVKDEGLYNDQDELYVQEYWSHRREFLAREDNILEVRRMVDSNKAPWDAAFMDESICRDFKVAFDVENLFSFARTQHRMYYFASQHYHRPMRSNVLARNNVLEVLKLETHNMRREGDLEMHHYSAKSRCQEFFKTAGGFVGLGPSIMRPDDILVIPLGASRPMVLRQLGQTYIIIGEAILPGLMHGPWVKAHGHEAQYYPLS</sequence>
<feature type="region of interest" description="Disordered" evidence="1">
    <location>
        <begin position="310"/>
        <end position="415"/>
    </location>
</feature>
<dbReference type="InterPro" id="IPR010730">
    <property type="entry name" value="HET"/>
</dbReference>
<feature type="compositionally biased region" description="Basic and acidic residues" evidence="1">
    <location>
        <begin position="310"/>
        <end position="325"/>
    </location>
</feature>
<feature type="domain" description="Heterokaryon incompatibility" evidence="2">
    <location>
        <begin position="570"/>
        <end position="727"/>
    </location>
</feature>
<dbReference type="InterPro" id="IPR052895">
    <property type="entry name" value="HetReg/Transcr_Mod"/>
</dbReference>